<dbReference type="RefSeq" id="WP_068555160.1">
    <property type="nucleotide sequence ID" value="NZ_LOEE01000021.1"/>
</dbReference>
<name>A0A140L8B0_9FIRM</name>
<feature type="transmembrane region" description="Helical" evidence="1">
    <location>
        <begin position="6"/>
        <end position="27"/>
    </location>
</feature>
<dbReference type="NCBIfam" id="TIGR02532">
    <property type="entry name" value="IV_pilin_GFxxxE"/>
    <property type="match status" value="1"/>
</dbReference>
<keyword evidence="1" id="KW-0472">Membrane</keyword>
<keyword evidence="3" id="KW-1185">Reference proteome</keyword>
<protein>
    <recommendedName>
        <fullName evidence="4">Prepilin-type N-terminal cleavage/methylation domain-containing protein</fullName>
    </recommendedName>
</protein>
<dbReference type="EMBL" id="LOEE01000021">
    <property type="protein sequence ID" value="KXG76785.1"/>
    <property type="molecule type" value="Genomic_DNA"/>
</dbReference>
<gene>
    <name evidence="2" type="ORF">AN619_07770</name>
</gene>
<evidence type="ECO:0000256" key="1">
    <source>
        <dbReference type="SAM" id="Phobius"/>
    </source>
</evidence>
<keyword evidence="1" id="KW-0812">Transmembrane</keyword>
<dbReference type="Proteomes" id="UP000070456">
    <property type="component" value="Unassembled WGS sequence"/>
</dbReference>
<evidence type="ECO:0000313" key="3">
    <source>
        <dbReference type="Proteomes" id="UP000070456"/>
    </source>
</evidence>
<accession>A0A140L8B0</accession>
<organism evidence="2 3">
    <name type="scientific">Thermotalea metallivorans</name>
    <dbReference type="NCBI Taxonomy" id="520762"/>
    <lineage>
        <taxon>Bacteria</taxon>
        <taxon>Bacillati</taxon>
        <taxon>Bacillota</taxon>
        <taxon>Clostridia</taxon>
        <taxon>Peptostreptococcales</taxon>
        <taxon>Thermotaleaceae</taxon>
        <taxon>Thermotalea</taxon>
    </lineage>
</organism>
<dbReference type="AlphaFoldDB" id="A0A140L8B0"/>
<evidence type="ECO:0008006" key="4">
    <source>
        <dbReference type="Google" id="ProtNLM"/>
    </source>
</evidence>
<sequence>MNNKGFTFIEIIIVSAFIALLFSIAISKGDYSNYHLRIQSQQLCADIRNIRILKMTEGGLYNILLSNDHYKVLNGSKILKTVQLLSQHELLYGKNEIIFSYQGVPVHGGDTIRVRNKKNNRYMEITIVPASGRVLLKDEIYSP</sequence>
<dbReference type="InterPro" id="IPR012902">
    <property type="entry name" value="N_methyl_site"/>
</dbReference>
<reference evidence="2 3" key="1">
    <citation type="submission" date="2015-12" db="EMBL/GenBank/DDBJ databases">
        <title>Draft genome sequence of the thermoanaerobe Thermotalea metallivorans, an isolate from the runoff channel of the Great Artesian Basin, Australia.</title>
        <authorList>
            <person name="Patel B.K."/>
        </authorList>
    </citation>
    <scope>NUCLEOTIDE SEQUENCE [LARGE SCALE GENOMIC DNA]</scope>
    <source>
        <strain evidence="2 3">B2-1</strain>
    </source>
</reference>
<keyword evidence="1" id="KW-1133">Transmembrane helix</keyword>
<comment type="caution">
    <text evidence="2">The sequence shown here is derived from an EMBL/GenBank/DDBJ whole genome shotgun (WGS) entry which is preliminary data.</text>
</comment>
<dbReference type="STRING" id="520762.AN619_07770"/>
<proteinExistence type="predicted"/>
<dbReference type="OrthoDB" id="1711166at2"/>
<evidence type="ECO:0000313" key="2">
    <source>
        <dbReference type="EMBL" id="KXG76785.1"/>
    </source>
</evidence>